<sequence length="173" mass="18477">MTAPSRLNLLLDRLTRLHSAARRGPGLNAAQASALDYLAQANAFSRSPSAVADYLDATRGTVSQTLRVLARKGFVVAVGDPADGRSLRYDLTEAGQGALTADPVLGADDAGLEEALDSVLRRMIAARGGRSFGICRSCRFHERGTDGHARCRLLDVALAPPETRRICREHVPA</sequence>
<evidence type="ECO:0000313" key="5">
    <source>
        <dbReference type="EMBL" id="PQV55824.1"/>
    </source>
</evidence>
<dbReference type="SUPFAM" id="SSF46785">
    <property type="entry name" value="Winged helix' DNA-binding domain"/>
    <property type="match status" value="1"/>
</dbReference>
<dbReference type="InterPro" id="IPR000835">
    <property type="entry name" value="HTH_MarR-typ"/>
</dbReference>
<reference evidence="5 6" key="1">
    <citation type="submission" date="2018-02" db="EMBL/GenBank/DDBJ databases">
        <title>Genomic Encyclopedia of Archaeal and Bacterial Type Strains, Phase II (KMG-II): from individual species to whole genera.</title>
        <authorList>
            <person name="Goeker M."/>
        </authorList>
    </citation>
    <scope>NUCLEOTIDE SEQUENCE [LARGE SCALE GENOMIC DNA]</scope>
    <source>
        <strain evidence="5 6">DSM 18921</strain>
    </source>
</reference>
<keyword evidence="1" id="KW-0805">Transcription regulation</keyword>
<evidence type="ECO:0000256" key="1">
    <source>
        <dbReference type="ARBA" id="ARBA00023015"/>
    </source>
</evidence>
<dbReference type="Gene3D" id="1.10.10.10">
    <property type="entry name" value="Winged helix-like DNA-binding domain superfamily/Winged helix DNA-binding domain"/>
    <property type="match status" value="1"/>
</dbReference>
<evidence type="ECO:0000256" key="3">
    <source>
        <dbReference type="ARBA" id="ARBA00023163"/>
    </source>
</evidence>
<dbReference type="OrthoDB" id="5522755at2"/>
<dbReference type="InterPro" id="IPR036390">
    <property type="entry name" value="WH_DNA-bd_sf"/>
</dbReference>
<evidence type="ECO:0000313" key="6">
    <source>
        <dbReference type="Proteomes" id="UP000238338"/>
    </source>
</evidence>
<dbReference type="SMART" id="SM00347">
    <property type="entry name" value="HTH_MARR"/>
    <property type="match status" value="1"/>
</dbReference>
<keyword evidence="3" id="KW-0804">Transcription</keyword>
<gene>
    <name evidence="5" type="ORF">LX70_03147</name>
</gene>
<organism evidence="5 6">
    <name type="scientific">Albidovulum denitrificans</name>
    <dbReference type="NCBI Taxonomy" id="404881"/>
    <lineage>
        <taxon>Bacteria</taxon>
        <taxon>Pseudomonadati</taxon>
        <taxon>Pseudomonadota</taxon>
        <taxon>Alphaproteobacteria</taxon>
        <taxon>Rhodobacterales</taxon>
        <taxon>Paracoccaceae</taxon>
        <taxon>Albidovulum</taxon>
    </lineage>
</organism>
<dbReference type="PANTHER" id="PTHR33164:SF43">
    <property type="entry name" value="HTH-TYPE TRANSCRIPTIONAL REPRESSOR YETL"/>
    <property type="match status" value="1"/>
</dbReference>
<dbReference type="AlphaFoldDB" id="A0A2S8S4W8"/>
<dbReference type="PROSITE" id="PS01117">
    <property type="entry name" value="HTH_MARR_1"/>
    <property type="match status" value="1"/>
</dbReference>
<dbReference type="InterPro" id="IPR023187">
    <property type="entry name" value="Tscrpt_reg_MarR-type_CS"/>
</dbReference>
<dbReference type="PANTHER" id="PTHR33164">
    <property type="entry name" value="TRANSCRIPTIONAL REGULATOR, MARR FAMILY"/>
    <property type="match status" value="1"/>
</dbReference>
<dbReference type="Proteomes" id="UP000238338">
    <property type="component" value="Unassembled WGS sequence"/>
</dbReference>
<dbReference type="EMBL" id="PVEP01000007">
    <property type="protein sequence ID" value="PQV55824.1"/>
    <property type="molecule type" value="Genomic_DNA"/>
</dbReference>
<comment type="caution">
    <text evidence="5">The sequence shown here is derived from an EMBL/GenBank/DDBJ whole genome shotgun (WGS) entry which is preliminary data.</text>
</comment>
<dbReference type="InterPro" id="IPR036388">
    <property type="entry name" value="WH-like_DNA-bd_sf"/>
</dbReference>
<evidence type="ECO:0000256" key="2">
    <source>
        <dbReference type="ARBA" id="ARBA00023125"/>
    </source>
</evidence>
<protein>
    <submittedName>
        <fullName evidence="5">MarR family transcriptional regulator</fullName>
    </submittedName>
</protein>
<dbReference type="GO" id="GO:0003700">
    <property type="term" value="F:DNA-binding transcription factor activity"/>
    <property type="evidence" value="ECO:0007669"/>
    <property type="project" value="InterPro"/>
</dbReference>
<keyword evidence="2" id="KW-0238">DNA-binding</keyword>
<dbReference type="RefSeq" id="WP_105515717.1">
    <property type="nucleotide sequence ID" value="NZ_PVEP01000007.1"/>
</dbReference>
<accession>A0A2S8S4W8</accession>
<evidence type="ECO:0000259" key="4">
    <source>
        <dbReference type="SMART" id="SM00347"/>
    </source>
</evidence>
<dbReference type="GO" id="GO:0006950">
    <property type="term" value="P:response to stress"/>
    <property type="evidence" value="ECO:0007669"/>
    <property type="project" value="TreeGrafter"/>
</dbReference>
<dbReference type="InterPro" id="IPR039422">
    <property type="entry name" value="MarR/SlyA-like"/>
</dbReference>
<name>A0A2S8S4W8_9RHOB</name>
<dbReference type="GO" id="GO:0003677">
    <property type="term" value="F:DNA binding"/>
    <property type="evidence" value="ECO:0007669"/>
    <property type="project" value="UniProtKB-KW"/>
</dbReference>
<feature type="domain" description="HTH marR-type" evidence="4">
    <location>
        <begin position="20"/>
        <end position="124"/>
    </location>
</feature>
<proteinExistence type="predicted"/>
<dbReference type="Pfam" id="PF12802">
    <property type="entry name" value="MarR_2"/>
    <property type="match status" value="1"/>
</dbReference>
<keyword evidence="6" id="KW-1185">Reference proteome</keyword>